<dbReference type="RefSeq" id="WP_102968854.1">
    <property type="nucleotide sequence ID" value="NZ_POSM01000019.1"/>
</dbReference>
<proteinExistence type="predicted"/>
<reference evidence="2 3" key="1">
    <citation type="submission" date="2018-01" db="EMBL/GenBank/DDBJ databases">
        <title>Draft genome sequences of six Vibrio diazotrophicus strains isolated from deep-sea sediments of the Baltic Sea.</title>
        <authorList>
            <person name="Castillo D."/>
            <person name="Vandieken V."/>
            <person name="Chiang O."/>
            <person name="Middelboe M."/>
        </authorList>
    </citation>
    <scope>NUCLEOTIDE SEQUENCE [LARGE SCALE GENOMIC DNA]</scope>
    <source>
        <strain evidence="2 3">65.10M</strain>
    </source>
</reference>
<dbReference type="EMBL" id="POSM01000019">
    <property type="protein sequence ID" value="PNI00061.1"/>
    <property type="molecule type" value="Genomic_DNA"/>
</dbReference>
<dbReference type="InterPro" id="IPR012902">
    <property type="entry name" value="N_methyl_site"/>
</dbReference>
<evidence type="ECO:0000256" key="1">
    <source>
        <dbReference type="SAM" id="Phobius"/>
    </source>
</evidence>
<evidence type="ECO:0000313" key="2">
    <source>
        <dbReference type="EMBL" id="PNI00061.1"/>
    </source>
</evidence>
<keyword evidence="1" id="KW-1133">Transmembrane helix</keyword>
<comment type="caution">
    <text evidence="2">The sequence shown here is derived from an EMBL/GenBank/DDBJ whole genome shotgun (WGS) entry which is preliminary data.</text>
</comment>
<name>A0ABX4W934_VIBDI</name>
<gene>
    <name evidence="2" type="ORF">C1O25_13560</name>
</gene>
<keyword evidence="3" id="KW-1185">Reference proteome</keyword>
<dbReference type="Proteomes" id="UP000236547">
    <property type="component" value="Unassembled WGS sequence"/>
</dbReference>
<accession>A0ABX4W934</accession>
<evidence type="ECO:0000313" key="3">
    <source>
        <dbReference type="Proteomes" id="UP000236547"/>
    </source>
</evidence>
<protein>
    <submittedName>
        <fullName evidence="2">MSHA biogenesis protein MshD</fullName>
    </submittedName>
</protein>
<sequence length="188" mass="20535">MVKSKALGFTLVESIIAMVIMGFAMVTLISFLYPQIERSAAPHYQTRAANLGQSLMSQILSRGFDHNSNFDGGEFRCGEVTPCSTTLGRDGETSPAQFNDVDDYVGCWYTDTIADCGGTGYPLTTILTDDSVVDLSKQYAHFTVTISAHYVASDFSVSSSVTSMKRIDVSIDVGRYGEFDFTGFRGNY</sequence>
<feature type="transmembrane region" description="Helical" evidence="1">
    <location>
        <begin position="6"/>
        <end position="33"/>
    </location>
</feature>
<keyword evidence="1" id="KW-0812">Transmembrane</keyword>
<organism evidence="2 3">
    <name type="scientific">Vibrio diazotrophicus</name>
    <dbReference type="NCBI Taxonomy" id="685"/>
    <lineage>
        <taxon>Bacteria</taxon>
        <taxon>Pseudomonadati</taxon>
        <taxon>Pseudomonadota</taxon>
        <taxon>Gammaproteobacteria</taxon>
        <taxon>Vibrionales</taxon>
        <taxon>Vibrionaceae</taxon>
        <taxon>Vibrio</taxon>
    </lineage>
</organism>
<dbReference type="Pfam" id="PF07963">
    <property type="entry name" value="N_methyl"/>
    <property type="match status" value="1"/>
</dbReference>
<keyword evidence="1" id="KW-0472">Membrane</keyword>